<dbReference type="RefSeq" id="WP_118897600.1">
    <property type="nucleotide sequence ID" value="NZ_QOCV01000003.1"/>
</dbReference>
<protein>
    <submittedName>
        <fullName evidence="1">Uncharacterized protein</fullName>
    </submittedName>
</protein>
<evidence type="ECO:0000313" key="2">
    <source>
        <dbReference type="Proteomes" id="UP000265862"/>
    </source>
</evidence>
<sequence>MKGRIDKWTDKYGNELDQAKKVICDRQINLVNLSKATNIPYSTIRAYRFDPSKLNKASWQRIKILSNAYIQSVIESKLDYANMQTYPSKLMDMFKNWKLAAIKNDQSVAVIEKIEEIVMSDPLAVAEIFEVDNSK</sequence>
<dbReference type="Proteomes" id="UP000265862">
    <property type="component" value="Unassembled WGS sequence"/>
</dbReference>
<comment type="caution">
    <text evidence="1">The sequence shown here is derived from an EMBL/GenBank/DDBJ whole genome shotgun (WGS) entry which is preliminary data.</text>
</comment>
<proteinExistence type="predicted"/>
<reference evidence="1 2" key="1">
    <citation type="submission" date="2018-07" db="EMBL/GenBank/DDBJ databases">
        <title>Genome sequences of six Lactobacillus spp. isolated from bumble bee guts.</title>
        <authorList>
            <person name="Motta E.V.S."/>
            <person name="Moran N.A."/>
        </authorList>
    </citation>
    <scope>NUCLEOTIDE SEQUENCE [LARGE SCALE GENOMIC DNA]</scope>
    <source>
        <strain evidence="1 2">OCC3</strain>
    </source>
</reference>
<gene>
    <name evidence="1" type="ORF">DS835_01460</name>
</gene>
<dbReference type="EMBL" id="QOCV01000003">
    <property type="protein sequence ID" value="RHW55069.1"/>
    <property type="molecule type" value="Genomic_DNA"/>
</dbReference>
<dbReference type="AlphaFoldDB" id="A0A396SZP8"/>
<organism evidence="1 2">
    <name type="scientific">Lactobacillus bombicola</name>
    <dbReference type="NCBI Taxonomy" id="1505723"/>
    <lineage>
        <taxon>Bacteria</taxon>
        <taxon>Bacillati</taxon>
        <taxon>Bacillota</taxon>
        <taxon>Bacilli</taxon>
        <taxon>Lactobacillales</taxon>
        <taxon>Lactobacillaceae</taxon>
        <taxon>Lactobacillus</taxon>
    </lineage>
</organism>
<evidence type="ECO:0000313" key="1">
    <source>
        <dbReference type="EMBL" id="RHW55069.1"/>
    </source>
</evidence>
<accession>A0A396SZP8</accession>
<name>A0A396SZP8_9LACO</name>